<gene>
    <name evidence="4" type="ORF">Malapachy_4274</name>
</gene>
<dbReference type="STRING" id="77020.A0A0M8MUS3"/>
<dbReference type="OrthoDB" id="124041at2759"/>
<evidence type="ECO:0000256" key="2">
    <source>
        <dbReference type="ARBA" id="ARBA00006181"/>
    </source>
</evidence>
<organism evidence="4 5">
    <name type="scientific">Malassezia pachydermatis</name>
    <dbReference type="NCBI Taxonomy" id="77020"/>
    <lineage>
        <taxon>Eukaryota</taxon>
        <taxon>Fungi</taxon>
        <taxon>Dikarya</taxon>
        <taxon>Basidiomycota</taxon>
        <taxon>Ustilaginomycotina</taxon>
        <taxon>Malasseziomycetes</taxon>
        <taxon>Malasseziales</taxon>
        <taxon>Malasseziaceae</taxon>
        <taxon>Malassezia</taxon>
    </lineage>
</organism>
<feature type="region of interest" description="Disordered" evidence="3">
    <location>
        <begin position="63"/>
        <end position="83"/>
    </location>
</feature>
<dbReference type="GO" id="GO:0006364">
    <property type="term" value="P:rRNA processing"/>
    <property type="evidence" value="ECO:0007669"/>
    <property type="project" value="TreeGrafter"/>
</dbReference>
<accession>A0A0M8MUS3</accession>
<dbReference type="VEuPathDB" id="FungiDB:Malapachy_4274"/>
<keyword evidence="5" id="KW-1185">Reference proteome</keyword>
<comment type="subcellular location">
    <subcellularLocation>
        <location evidence="1">Nucleus</location>
    </subcellularLocation>
</comment>
<dbReference type="SUPFAM" id="SSF101744">
    <property type="entry name" value="Rof/RNase P subunit-like"/>
    <property type="match status" value="1"/>
</dbReference>
<dbReference type="Gene3D" id="2.30.30.210">
    <property type="entry name" value="Ribonuclease P/MRP, subunit p29"/>
    <property type="match status" value="1"/>
</dbReference>
<dbReference type="EMBL" id="LGAV01000004">
    <property type="protein sequence ID" value="KOS14180.1"/>
    <property type="molecule type" value="Genomic_DNA"/>
</dbReference>
<dbReference type="GO" id="GO:0001682">
    <property type="term" value="P:tRNA 5'-leader removal"/>
    <property type="evidence" value="ECO:0007669"/>
    <property type="project" value="InterPro"/>
</dbReference>
<dbReference type="InterPro" id="IPR002730">
    <property type="entry name" value="Rpp29/RNP1"/>
</dbReference>
<dbReference type="InterPro" id="IPR036980">
    <property type="entry name" value="RNase_P/MRP_Rpp29_sf"/>
</dbReference>
<evidence type="ECO:0000313" key="4">
    <source>
        <dbReference type="EMBL" id="KOS14180.1"/>
    </source>
</evidence>
<dbReference type="PANTHER" id="PTHR13348">
    <property type="entry name" value="RIBONUCLEASE P SUBUNIT P29"/>
    <property type="match status" value="1"/>
</dbReference>
<dbReference type="GO" id="GO:0030677">
    <property type="term" value="C:ribonuclease P complex"/>
    <property type="evidence" value="ECO:0007669"/>
    <property type="project" value="InterPro"/>
</dbReference>
<dbReference type="GeneID" id="28730601"/>
<proteinExistence type="inferred from homology"/>
<comment type="caution">
    <text evidence="4">The sequence shown here is derived from an EMBL/GenBank/DDBJ whole genome shotgun (WGS) entry which is preliminary data.</text>
</comment>
<reference evidence="4 5" key="1">
    <citation type="submission" date="2015-07" db="EMBL/GenBank/DDBJ databases">
        <title>Draft Genome Sequence of Malassezia furfur CBS1878 and Malassezia pachydermatis CBS1879.</title>
        <authorList>
            <person name="Triana S."/>
            <person name="Ohm R."/>
            <person name="Gonzalez A."/>
            <person name="DeCock H."/>
            <person name="Restrepo S."/>
            <person name="Celis A."/>
        </authorList>
    </citation>
    <scope>NUCLEOTIDE SEQUENCE [LARGE SCALE GENOMIC DNA]</scope>
    <source>
        <strain evidence="4 5">CBS 1879</strain>
    </source>
</reference>
<evidence type="ECO:0000256" key="3">
    <source>
        <dbReference type="SAM" id="MobiDB-lite"/>
    </source>
</evidence>
<dbReference type="PANTHER" id="PTHR13348:SF0">
    <property type="entry name" value="RIBONUCLEASE P PROTEIN SUBUNIT P29"/>
    <property type="match status" value="1"/>
</dbReference>
<dbReference type="Proteomes" id="UP000037751">
    <property type="component" value="Unassembled WGS sequence"/>
</dbReference>
<sequence>MSADNRDAFEVWSEVLGPEAGTSETYEARLKNRTLPLGNVDRAAPPPATPLLQAKRDRALRRHLHPTAASDPPTKKRKSSKRVTARITEPLAWTQVQGLHALWTEYIQDVLQLRDMTQAAAREQLEHAGWVQSLQQAVIKADWTGAMISVVRSIQPTHVHKRGILVQETHDMLALLLPHPSGTSRPQWIPKYQTVFQVELPLPDGGRLGIDVHGTQLRYALPVRATRKHKARKTIELN</sequence>
<protein>
    <submittedName>
        <fullName evidence="4">Rnase p protein subunit</fullName>
    </submittedName>
</protein>
<dbReference type="InterPro" id="IPR023534">
    <property type="entry name" value="Rof/RNase_P-like"/>
</dbReference>
<comment type="similarity">
    <text evidence="2">Belongs to the eukaryotic/archaeal RNase P protein component 1 family.</text>
</comment>
<dbReference type="SMART" id="SM00538">
    <property type="entry name" value="POP4"/>
    <property type="match status" value="1"/>
</dbReference>
<dbReference type="RefSeq" id="XP_017991812.1">
    <property type="nucleotide sequence ID" value="XM_018138725.1"/>
</dbReference>
<dbReference type="Pfam" id="PF01868">
    <property type="entry name" value="RNase_P-MRP_p29"/>
    <property type="match status" value="1"/>
</dbReference>
<dbReference type="InterPro" id="IPR016848">
    <property type="entry name" value="RNase_P/MRP_Rpp29-subunit"/>
</dbReference>
<dbReference type="GO" id="GO:0005634">
    <property type="term" value="C:nucleus"/>
    <property type="evidence" value="ECO:0007669"/>
    <property type="project" value="UniProtKB-SubCell"/>
</dbReference>
<dbReference type="AlphaFoldDB" id="A0A0M8MUS3"/>
<name>A0A0M8MUS3_9BASI</name>
<dbReference type="GO" id="GO:0000172">
    <property type="term" value="C:ribonuclease MRP complex"/>
    <property type="evidence" value="ECO:0007669"/>
    <property type="project" value="InterPro"/>
</dbReference>
<dbReference type="GO" id="GO:0033204">
    <property type="term" value="F:ribonuclease P RNA binding"/>
    <property type="evidence" value="ECO:0007669"/>
    <property type="project" value="InterPro"/>
</dbReference>
<evidence type="ECO:0000256" key="1">
    <source>
        <dbReference type="ARBA" id="ARBA00004123"/>
    </source>
</evidence>
<evidence type="ECO:0000313" key="5">
    <source>
        <dbReference type="Proteomes" id="UP000037751"/>
    </source>
</evidence>